<reference evidence="2" key="1">
    <citation type="submission" date="2015-10" db="EMBL/GenBank/DDBJ databases">
        <title>Draft genome sequence of Salegentibacter mishustinae KCTC 12263.</title>
        <authorList>
            <person name="Lin W."/>
            <person name="Zheng Q."/>
        </authorList>
    </citation>
    <scope>NUCLEOTIDE SEQUENCE [LARGE SCALE GENOMIC DNA]</scope>
    <source>
        <strain evidence="2">KCTC 12263</strain>
    </source>
</reference>
<comment type="caution">
    <text evidence="2">The sequence shown here is derived from an EMBL/GenBank/DDBJ whole genome shotgun (WGS) entry which is preliminary data.</text>
</comment>
<dbReference type="Proteomes" id="UP000051643">
    <property type="component" value="Unassembled WGS sequence"/>
</dbReference>
<proteinExistence type="predicted"/>
<gene>
    <name evidence="2" type="ORF">APR42_05170</name>
</gene>
<accession>A0A0Q9Z8P2</accession>
<dbReference type="SUPFAM" id="SSF52833">
    <property type="entry name" value="Thioredoxin-like"/>
    <property type="match status" value="1"/>
</dbReference>
<dbReference type="GO" id="GO:0016209">
    <property type="term" value="F:antioxidant activity"/>
    <property type="evidence" value="ECO:0007669"/>
    <property type="project" value="InterPro"/>
</dbReference>
<evidence type="ECO:0000313" key="2">
    <source>
        <dbReference type="EMBL" id="KRG29324.1"/>
    </source>
</evidence>
<dbReference type="InterPro" id="IPR036249">
    <property type="entry name" value="Thioredoxin-like_sf"/>
</dbReference>
<evidence type="ECO:0000313" key="3">
    <source>
        <dbReference type="Proteomes" id="UP000051643"/>
    </source>
</evidence>
<dbReference type="GO" id="GO:0016491">
    <property type="term" value="F:oxidoreductase activity"/>
    <property type="evidence" value="ECO:0007669"/>
    <property type="project" value="InterPro"/>
</dbReference>
<dbReference type="STRING" id="270918.APR42_05170"/>
<dbReference type="Pfam" id="PF00578">
    <property type="entry name" value="AhpC-TSA"/>
    <property type="match status" value="1"/>
</dbReference>
<dbReference type="InterPro" id="IPR013766">
    <property type="entry name" value="Thioredoxin_domain"/>
</dbReference>
<feature type="domain" description="Thioredoxin" evidence="1">
    <location>
        <begin position="4"/>
        <end position="162"/>
    </location>
</feature>
<dbReference type="EMBL" id="LKTP01000012">
    <property type="protein sequence ID" value="KRG29324.1"/>
    <property type="molecule type" value="Genomic_DNA"/>
</dbReference>
<sequence>MKNVLPKKEVPRLRVETTNGMQWDLRDQKPENFTLVVFYRGLHCPVCKSYLQELNEKTEEFREKGVNIICISANNQSLAEKTVKEWDVDKLTIGFNFATEDARKWDLYVSEGINDNEPEVFFEPGLFLIKPDNTLYAASIQTMPFARPKFDELLKAIDFVLEKEYPARGEA</sequence>
<organism evidence="2 3">
    <name type="scientific">Salegentibacter mishustinae</name>
    <dbReference type="NCBI Taxonomy" id="270918"/>
    <lineage>
        <taxon>Bacteria</taxon>
        <taxon>Pseudomonadati</taxon>
        <taxon>Bacteroidota</taxon>
        <taxon>Flavobacteriia</taxon>
        <taxon>Flavobacteriales</taxon>
        <taxon>Flavobacteriaceae</taxon>
        <taxon>Salegentibacter</taxon>
    </lineage>
</organism>
<dbReference type="OrthoDB" id="9809746at2"/>
<evidence type="ECO:0000259" key="1">
    <source>
        <dbReference type="PROSITE" id="PS51352"/>
    </source>
</evidence>
<protein>
    <submittedName>
        <fullName evidence="2">Alkyl hydroperoxide reductase</fullName>
    </submittedName>
</protein>
<dbReference type="AlphaFoldDB" id="A0A0Q9Z8P2"/>
<dbReference type="PROSITE" id="PS51352">
    <property type="entry name" value="THIOREDOXIN_2"/>
    <property type="match status" value="1"/>
</dbReference>
<name>A0A0Q9Z8P2_9FLAO</name>
<dbReference type="RefSeq" id="WP_057481800.1">
    <property type="nucleotide sequence ID" value="NZ_BMWR01000003.1"/>
</dbReference>
<dbReference type="InterPro" id="IPR000866">
    <property type="entry name" value="AhpC/TSA"/>
</dbReference>
<dbReference type="Gene3D" id="3.40.30.10">
    <property type="entry name" value="Glutaredoxin"/>
    <property type="match status" value="1"/>
</dbReference>
<keyword evidence="3" id="KW-1185">Reference proteome</keyword>